<sequence length="142" mass="16020">MKGDILIVNYHKHEGNREKTTPFEVGAHLATIKRVSLKKTKAGLEKLVLLLEGENGETGFYNLTFNDYVAENLNLILTSIDDNGEPIPEMSFSYDGATAQFLTGKEVYIKVGMETYQGERRSVIKTFLNQEEFDFATNFEDG</sequence>
<protein>
    <submittedName>
        <fullName evidence="1">Type III secretion system protein PrgE</fullName>
    </submittedName>
</protein>
<dbReference type="Proteomes" id="UP000192095">
    <property type="component" value="Chromosome"/>
</dbReference>
<dbReference type="AlphaFoldDB" id="A0A1V0P2G8"/>
<gene>
    <name evidence="1" type="ORF">LLUC06_1408</name>
</gene>
<name>A0A1V0P2G8_LACLL</name>
<evidence type="ECO:0000313" key="1">
    <source>
        <dbReference type="EMBL" id="ARE20953.1"/>
    </source>
</evidence>
<organism evidence="1 2">
    <name type="scientific">Lactococcus lactis subsp. lactis</name>
    <name type="common">Streptococcus lactis</name>
    <dbReference type="NCBI Taxonomy" id="1360"/>
    <lineage>
        <taxon>Bacteria</taxon>
        <taxon>Bacillati</taxon>
        <taxon>Bacillota</taxon>
        <taxon>Bacilli</taxon>
        <taxon>Lactobacillales</taxon>
        <taxon>Streptococcaceae</taxon>
        <taxon>Lactococcus</taxon>
    </lineage>
</organism>
<proteinExistence type="predicted"/>
<dbReference type="RefSeq" id="WP_081213545.1">
    <property type="nucleotide sequence ID" value="NZ_CP015902.2"/>
</dbReference>
<reference evidence="1 2" key="1">
    <citation type="journal article" date="2017" name="BMC Genomics">
        <title>Comparative and functional genomics of the Lactococcus lactis taxon; insights into evolution and niche adaptation.</title>
        <authorList>
            <person name="Kelleher P."/>
            <person name="Bottacini F."/>
            <person name="Mahony J."/>
            <person name="Kilcawley K.N."/>
            <person name="van Sinderen D."/>
        </authorList>
    </citation>
    <scope>NUCLEOTIDE SEQUENCE [LARGE SCALE GENOMIC DNA]</scope>
    <source>
        <strain evidence="1 2">UC06</strain>
    </source>
</reference>
<dbReference type="EMBL" id="CP015902">
    <property type="protein sequence ID" value="ARE20953.1"/>
    <property type="molecule type" value="Genomic_DNA"/>
</dbReference>
<accession>A0A1V0P2G8</accession>
<evidence type="ECO:0000313" key="2">
    <source>
        <dbReference type="Proteomes" id="UP000192095"/>
    </source>
</evidence>